<organism evidence="2 3">
    <name type="scientific">Methylacidimicrobium tartarophylax</name>
    <dbReference type="NCBI Taxonomy" id="1041768"/>
    <lineage>
        <taxon>Bacteria</taxon>
        <taxon>Pseudomonadati</taxon>
        <taxon>Verrucomicrobiota</taxon>
        <taxon>Methylacidimicrobium</taxon>
    </lineage>
</organism>
<dbReference type="RefSeq" id="WP_142660493.1">
    <property type="nucleotide sequence ID" value="NZ_CABFVA020000087.1"/>
</dbReference>
<name>A0A5E6MEB4_9BACT</name>
<evidence type="ECO:0000313" key="2">
    <source>
        <dbReference type="EMBL" id="VVM07314.1"/>
    </source>
</evidence>
<dbReference type="AlphaFoldDB" id="A0A5E6MEB4"/>
<keyword evidence="3" id="KW-1185">Reference proteome</keyword>
<dbReference type="EMBL" id="CABFVA020000087">
    <property type="protein sequence ID" value="VVM07314.1"/>
    <property type="molecule type" value="Genomic_DNA"/>
</dbReference>
<feature type="transmembrane region" description="Helical" evidence="1">
    <location>
        <begin position="12"/>
        <end position="34"/>
    </location>
</feature>
<keyword evidence="1" id="KW-0812">Transmembrane</keyword>
<evidence type="ECO:0000256" key="1">
    <source>
        <dbReference type="SAM" id="Phobius"/>
    </source>
</evidence>
<evidence type="ECO:0000313" key="3">
    <source>
        <dbReference type="Proteomes" id="UP000334923"/>
    </source>
</evidence>
<protein>
    <recommendedName>
        <fullName evidence="4">AsmA-like C-terminal domain-containing protein</fullName>
    </recommendedName>
</protein>
<gene>
    <name evidence="2" type="ORF">MAMT_01674</name>
</gene>
<accession>A0A5E6MEB4</accession>
<reference evidence="2 3" key="1">
    <citation type="submission" date="2019-09" db="EMBL/GenBank/DDBJ databases">
        <authorList>
            <person name="Cremers G."/>
        </authorList>
    </citation>
    <scope>NUCLEOTIDE SEQUENCE [LARGE SCALE GENOMIC DNA]</scope>
    <source>
        <strain evidence="2">4A</strain>
    </source>
</reference>
<dbReference type="Proteomes" id="UP000334923">
    <property type="component" value="Unassembled WGS sequence"/>
</dbReference>
<keyword evidence="1" id="KW-1133">Transmembrane helix</keyword>
<dbReference type="OrthoDB" id="181159at2"/>
<keyword evidence="1" id="KW-0472">Membrane</keyword>
<proteinExistence type="predicted"/>
<sequence>MAISKKEWCRWLQICGLGLIVLLLFGVGVGVLWLNSFVRGKALANYAAKLVERQIGCQGTFESFSFAGFGFATKGYQGKGSASSHFASIQAKGIRIEIDPFALLRGSLEVRRILIFKLTAVLQKPSTGEKPLVEGASVPGVKEERSAALQRLRIVSLNLEWPSNLAGGGSVKGIDLRGEATEEGWGLRARGGIIGAADLPELTLSEAHGLLEGRTLRIEAAECHLRRAPEALLAGTGKLGLSPSEPTDLSWQVQALPTGTVLPSPWNDRVTGKVRGFGKVLAGVGQPYETKGDLFLDQGSLRGIPFLVALASLLQVRDLQHLALSRAQCHVEGKGDWMRISAIDIQSGDTMTMNGWTEIEGKRVSGVLNVGLRSELAQRIPHLNVGLFQLGAGGYFWTTVRLSGTTNNVQEDLTPRLDWAIKKSIPMQIEQKGQRLFRRVMPKMP</sequence>
<evidence type="ECO:0008006" key="4">
    <source>
        <dbReference type="Google" id="ProtNLM"/>
    </source>
</evidence>